<accession>X0WWC2</accession>
<organism evidence="1">
    <name type="scientific">marine sediment metagenome</name>
    <dbReference type="NCBI Taxonomy" id="412755"/>
    <lineage>
        <taxon>unclassified sequences</taxon>
        <taxon>metagenomes</taxon>
        <taxon>ecological metagenomes</taxon>
    </lineage>
</organism>
<reference evidence="1" key="1">
    <citation type="journal article" date="2014" name="Front. Microbiol.">
        <title>High frequency of phylogenetically diverse reductive dehalogenase-homologous genes in deep subseafloor sedimentary metagenomes.</title>
        <authorList>
            <person name="Kawai M."/>
            <person name="Futagami T."/>
            <person name="Toyoda A."/>
            <person name="Takaki Y."/>
            <person name="Nishi S."/>
            <person name="Hori S."/>
            <person name="Arai W."/>
            <person name="Tsubouchi T."/>
            <person name="Morono Y."/>
            <person name="Uchiyama I."/>
            <person name="Ito T."/>
            <person name="Fujiyama A."/>
            <person name="Inagaki F."/>
            <person name="Takami H."/>
        </authorList>
    </citation>
    <scope>NUCLEOTIDE SEQUENCE</scope>
    <source>
        <strain evidence="1">Expedition CK06-06</strain>
    </source>
</reference>
<evidence type="ECO:0000313" key="1">
    <source>
        <dbReference type="EMBL" id="GAG35289.1"/>
    </source>
</evidence>
<protein>
    <submittedName>
        <fullName evidence="1">Uncharacterized protein</fullName>
    </submittedName>
</protein>
<dbReference type="AlphaFoldDB" id="X0WWC2"/>
<feature type="non-terminal residue" evidence="1">
    <location>
        <position position="1"/>
    </location>
</feature>
<dbReference type="EMBL" id="BARS01041719">
    <property type="protein sequence ID" value="GAG35289.1"/>
    <property type="molecule type" value="Genomic_DNA"/>
</dbReference>
<gene>
    <name evidence="1" type="ORF">S01H1_63401</name>
</gene>
<name>X0WWC2_9ZZZZ</name>
<sequence>GMKRRELLKALAALPLLALPSRRLPTIEEEYRRLKPLYRLDDAERLICGRGSVQVNNMNTGDRIQLVFWDNDGNVRNLEELA</sequence>
<proteinExistence type="predicted"/>
<comment type="caution">
    <text evidence="1">The sequence shown here is derived from an EMBL/GenBank/DDBJ whole genome shotgun (WGS) entry which is preliminary data.</text>
</comment>